<dbReference type="Proteomes" id="UP000029453">
    <property type="component" value="Unassembled WGS sequence"/>
</dbReference>
<evidence type="ECO:0000313" key="1">
    <source>
        <dbReference type="EMBL" id="GAC42354.1"/>
    </source>
</evidence>
<comment type="caution">
    <text evidence="1">The sequence shown here is derived from an EMBL/GenBank/DDBJ whole genome shotgun (WGS) entry which is preliminary data.</text>
</comment>
<dbReference type="InterPro" id="IPR002347">
    <property type="entry name" value="SDR_fam"/>
</dbReference>
<evidence type="ECO:0000313" key="2">
    <source>
        <dbReference type="Proteomes" id="UP000029453"/>
    </source>
</evidence>
<sequence length="69" mass="7433">MKTIAIIGAGPGLGMSLAKKFGEKGFKVAAIARNPEKLAIIMNELNKILVTLMYSNLALMQDPIHSDMC</sequence>
<reference evidence="1 2" key="1">
    <citation type="submission" date="2012-10" db="EMBL/GenBank/DDBJ databases">
        <title>Draft Genome Sequence of Paenibacillus popilliae ATCC 14706T.</title>
        <authorList>
            <person name="Iiyama K."/>
            <person name="Mori K."/>
            <person name="Mon H."/>
            <person name="Chieda Y."/>
            <person name="Lee J.M."/>
            <person name="Kusakabe T."/>
            <person name="Tashiro K."/>
            <person name="Asano S."/>
            <person name="Yasunaga-Aoki C."/>
            <person name="Shimizu S."/>
        </authorList>
    </citation>
    <scope>NUCLEOTIDE SEQUENCE [LARGE SCALE GENOMIC DNA]</scope>
    <source>
        <strain evidence="1 2">ATCC 14706</strain>
    </source>
</reference>
<organism evidence="1 2">
    <name type="scientific">Paenibacillus popilliae ATCC 14706</name>
    <dbReference type="NCBI Taxonomy" id="1212764"/>
    <lineage>
        <taxon>Bacteria</taxon>
        <taxon>Bacillati</taxon>
        <taxon>Bacillota</taxon>
        <taxon>Bacilli</taxon>
        <taxon>Bacillales</taxon>
        <taxon>Paenibacillaceae</taxon>
        <taxon>Paenibacillus</taxon>
    </lineage>
</organism>
<keyword evidence="2" id="KW-1185">Reference proteome</keyword>
<dbReference type="AlphaFoldDB" id="M9M0L6"/>
<gene>
    <name evidence="1" type="ORF">PPOP_1711</name>
</gene>
<proteinExistence type="predicted"/>
<dbReference type="Pfam" id="PF00106">
    <property type="entry name" value="adh_short"/>
    <property type="match status" value="1"/>
</dbReference>
<accession>M9M0L6</accession>
<protein>
    <submittedName>
        <fullName evidence="1">Short-chain dehydrogenase</fullName>
    </submittedName>
</protein>
<dbReference type="Gene3D" id="3.40.50.720">
    <property type="entry name" value="NAD(P)-binding Rossmann-like Domain"/>
    <property type="match status" value="1"/>
</dbReference>
<dbReference type="InterPro" id="IPR036291">
    <property type="entry name" value="NAD(P)-bd_dom_sf"/>
</dbReference>
<dbReference type="SUPFAM" id="SSF51735">
    <property type="entry name" value="NAD(P)-binding Rossmann-fold domains"/>
    <property type="match status" value="1"/>
</dbReference>
<dbReference type="EMBL" id="BALG01000093">
    <property type="protein sequence ID" value="GAC42354.1"/>
    <property type="molecule type" value="Genomic_DNA"/>
</dbReference>
<name>M9M0L6_PAEPP</name>
<dbReference type="RefSeq" id="WP_006285778.1">
    <property type="nucleotide sequence ID" value="NZ_BALG01000093.1"/>
</dbReference>